<evidence type="ECO:0000256" key="1">
    <source>
        <dbReference type="SAM" id="MobiDB-lite"/>
    </source>
</evidence>
<evidence type="ECO:0000313" key="2">
    <source>
        <dbReference type="EMBL" id="ROH88012.1"/>
    </source>
</evidence>
<feature type="compositionally biased region" description="Low complexity" evidence="1">
    <location>
        <begin position="11"/>
        <end position="37"/>
    </location>
</feature>
<feature type="region of interest" description="Disordered" evidence="1">
    <location>
        <begin position="1"/>
        <end position="46"/>
    </location>
</feature>
<gene>
    <name evidence="2" type="ORF">ED236_00520</name>
</gene>
<keyword evidence="3" id="KW-1185">Reference proteome</keyword>
<accession>A0A3N0V5Y7</accession>
<sequence>MAKETFSQFKAGPSPNAGAGAGPGAAPNTGPASPAGGIKPPGSNPNVLARLKTGNLGTVGRVAGVGAGGAGLAYQASDIYKNGLNKQNGAAAAGYGMMMIPSLPTAVGGAALVAASPYLTRDRGEAVVGGLVGSNAPAQRTFLGGLVGNQQGNPIAELRSTLLNAPVRAEVARKAAEAEAAAKLKLEEDKGPNTLVGSNFNETFQKPFQDEEGRPIAGTKAGVAAGGQPNRPAATPEAIQLLRQSINEANKLQNPFKAQVSGQVGDGPFSGIIGLQQALGAGLSAKAGNNLAALRSTLLSSGAGALQDASLKQVELDKAAQLNKSLAELAALNDDNDETGKNRENLRKTILTYLGKEPRANFEFKEVGGGNDPTDPTRVLPKSLAVANAQTGQVDIRSVNPGYLPGNNQAGQFNPQTAVVGKTYIHQGIPKQFVGFDENGQAMMNDFK</sequence>
<organism evidence="2 3">
    <name type="scientific">Pseudomethylobacillus aquaticus</name>
    <dbReference type="NCBI Taxonomy" id="2676064"/>
    <lineage>
        <taxon>Bacteria</taxon>
        <taxon>Pseudomonadati</taxon>
        <taxon>Pseudomonadota</taxon>
        <taxon>Betaproteobacteria</taxon>
        <taxon>Nitrosomonadales</taxon>
        <taxon>Methylophilaceae</taxon>
        <taxon>Pseudomethylobacillus</taxon>
    </lineage>
</organism>
<dbReference type="Proteomes" id="UP000275137">
    <property type="component" value="Unassembled WGS sequence"/>
</dbReference>
<name>A0A3N0V5Y7_9PROT</name>
<proteinExistence type="predicted"/>
<reference evidence="2 3" key="1">
    <citation type="submission" date="2018-10" db="EMBL/GenBank/DDBJ databases">
        <authorList>
            <person name="Chen W.-M."/>
        </authorList>
    </citation>
    <scope>NUCLEOTIDE SEQUENCE [LARGE SCALE GENOMIC DNA]</scope>
    <source>
        <strain evidence="2 3">H-5</strain>
    </source>
</reference>
<dbReference type="AlphaFoldDB" id="A0A3N0V5Y7"/>
<evidence type="ECO:0000313" key="3">
    <source>
        <dbReference type="Proteomes" id="UP000275137"/>
    </source>
</evidence>
<protein>
    <submittedName>
        <fullName evidence="2">Uncharacterized protein</fullName>
    </submittedName>
</protein>
<dbReference type="EMBL" id="RJVP01000001">
    <property type="protein sequence ID" value="ROH88012.1"/>
    <property type="molecule type" value="Genomic_DNA"/>
</dbReference>
<comment type="caution">
    <text evidence="2">The sequence shown here is derived from an EMBL/GenBank/DDBJ whole genome shotgun (WGS) entry which is preliminary data.</text>
</comment>